<feature type="chain" id="PRO_5044987526" description="Flagella basal body P-ring formation protein FlgA" evidence="7">
    <location>
        <begin position="33"/>
        <end position="247"/>
    </location>
</feature>
<name>A0ABT7SP53_9GAMM</name>
<feature type="domain" description="SAF" evidence="8">
    <location>
        <begin position="122"/>
        <end position="184"/>
    </location>
</feature>
<dbReference type="Proteomes" id="UP001241056">
    <property type="component" value="Unassembled WGS sequence"/>
</dbReference>
<reference evidence="9 10" key="1">
    <citation type="submission" date="2023-06" db="EMBL/GenBank/DDBJ databases">
        <title>Thiopseudomonas sp. CY1220 draft genome sequence.</title>
        <authorList>
            <person name="Zhao G."/>
            <person name="An M."/>
        </authorList>
    </citation>
    <scope>NUCLEOTIDE SEQUENCE [LARGE SCALE GENOMIC DNA]</scope>
    <source>
        <strain evidence="9 10">CY1220</strain>
    </source>
</reference>
<keyword evidence="9" id="KW-0966">Cell projection</keyword>
<dbReference type="InterPro" id="IPR041231">
    <property type="entry name" value="FlgA_N"/>
</dbReference>
<dbReference type="Pfam" id="PF17656">
    <property type="entry name" value="ChapFlgA_N"/>
    <property type="match status" value="1"/>
</dbReference>
<organism evidence="9 10">
    <name type="scientific">Thiopseudomonas acetoxidans</name>
    <dbReference type="NCBI Taxonomy" id="3041622"/>
    <lineage>
        <taxon>Bacteria</taxon>
        <taxon>Pseudomonadati</taxon>
        <taxon>Pseudomonadota</taxon>
        <taxon>Gammaproteobacteria</taxon>
        <taxon>Pseudomonadales</taxon>
        <taxon>Pseudomonadaceae</taxon>
        <taxon>Thiopseudomonas</taxon>
    </lineage>
</organism>
<dbReference type="NCBIfam" id="TIGR03170">
    <property type="entry name" value="flgA_cterm"/>
    <property type="match status" value="1"/>
</dbReference>
<evidence type="ECO:0000256" key="6">
    <source>
        <dbReference type="ARBA" id="ARBA00025643"/>
    </source>
</evidence>
<sequence length="247" mass="27347">MTLSRHTMAERNLPSKFFLFCFSLFLTNFAAAGTSIDQIIDTAQSFLEQETKNYLSNSDIKARYEVSIGRLDNRLRMAACDQPLSASLENPQQPVGRVTLRIRCEGSAPWSIFVPAQVNLYRDVVVATRPIKRNSIIQTNDISLAERDVGNLKQGYLLSLDSVIGSLTTRALQHDQVISPNQLRQPAAVKRGDQVIISAMSGRVRVRMPGEALSDGAIGEQIRVLNTRSQRVIHARVVAPGQVEVAM</sequence>
<proteinExistence type="inferred from homology"/>
<evidence type="ECO:0000259" key="8">
    <source>
        <dbReference type="SMART" id="SM00858"/>
    </source>
</evidence>
<keyword evidence="5 7" id="KW-0574">Periplasm</keyword>
<keyword evidence="9" id="KW-0282">Flagellum</keyword>
<dbReference type="CDD" id="cd11614">
    <property type="entry name" value="SAF_CpaB_FlgA_like"/>
    <property type="match status" value="1"/>
</dbReference>
<protein>
    <recommendedName>
        <fullName evidence="3 7">Flagella basal body P-ring formation protein FlgA</fullName>
    </recommendedName>
</protein>
<keyword evidence="9" id="KW-0969">Cilium</keyword>
<dbReference type="InterPro" id="IPR013974">
    <property type="entry name" value="SAF"/>
</dbReference>
<feature type="signal peptide" evidence="7">
    <location>
        <begin position="1"/>
        <end position="32"/>
    </location>
</feature>
<comment type="similarity">
    <text evidence="2 7">Belongs to the FlgA family.</text>
</comment>
<evidence type="ECO:0000256" key="2">
    <source>
        <dbReference type="ARBA" id="ARBA00010474"/>
    </source>
</evidence>
<comment type="caution">
    <text evidence="9">The sequence shown here is derived from an EMBL/GenBank/DDBJ whole genome shotgun (WGS) entry which is preliminary data.</text>
</comment>
<dbReference type="SMART" id="SM00858">
    <property type="entry name" value="SAF"/>
    <property type="match status" value="1"/>
</dbReference>
<comment type="function">
    <text evidence="6 7">Involved in the assembly process of the P-ring formation. It may associate with FlgF on the rod constituting a structure essential for the P-ring assembly or may act as a modulator protein for the P-ring assembly.</text>
</comment>
<evidence type="ECO:0000313" key="10">
    <source>
        <dbReference type="Proteomes" id="UP001241056"/>
    </source>
</evidence>
<keyword evidence="10" id="KW-1185">Reference proteome</keyword>
<comment type="subcellular location">
    <subcellularLocation>
        <location evidence="1 7">Periplasm</location>
    </subcellularLocation>
</comment>
<accession>A0ABT7SP53</accession>
<evidence type="ECO:0000256" key="7">
    <source>
        <dbReference type="RuleBase" id="RU362063"/>
    </source>
</evidence>
<dbReference type="Pfam" id="PF13144">
    <property type="entry name" value="ChapFlgA"/>
    <property type="match status" value="1"/>
</dbReference>
<evidence type="ECO:0000256" key="1">
    <source>
        <dbReference type="ARBA" id="ARBA00004418"/>
    </source>
</evidence>
<evidence type="ECO:0000256" key="5">
    <source>
        <dbReference type="ARBA" id="ARBA00022764"/>
    </source>
</evidence>
<dbReference type="Gene3D" id="3.90.1210.10">
    <property type="entry name" value="Antifreeze-like/N-acetylneuraminic acid synthase C-terminal domain"/>
    <property type="match status" value="1"/>
</dbReference>
<evidence type="ECO:0000256" key="4">
    <source>
        <dbReference type="ARBA" id="ARBA00022729"/>
    </source>
</evidence>
<dbReference type="Gene3D" id="2.30.30.760">
    <property type="match status" value="1"/>
</dbReference>
<dbReference type="InterPro" id="IPR039246">
    <property type="entry name" value="Flagellar_FlgA"/>
</dbReference>
<evidence type="ECO:0000313" key="9">
    <source>
        <dbReference type="EMBL" id="MDM7857968.1"/>
    </source>
</evidence>
<dbReference type="InterPro" id="IPR017585">
    <property type="entry name" value="SAF_FlgA"/>
</dbReference>
<keyword evidence="7" id="KW-1005">Bacterial flagellum biogenesis</keyword>
<gene>
    <name evidence="9" type="primary">flgA</name>
    <name evidence="9" type="ORF">QEZ41_06720</name>
</gene>
<keyword evidence="4 7" id="KW-0732">Signal</keyword>
<dbReference type="EMBL" id="JAUCDY010000006">
    <property type="protein sequence ID" value="MDM7857968.1"/>
    <property type="molecule type" value="Genomic_DNA"/>
</dbReference>
<evidence type="ECO:0000256" key="3">
    <source>
        <dbReference type="ARBA" id="ARBA00014754"/>
    </source>
</evidence>
<dbReference type="PANTHER" id="PTHR36307">
    <property type="entry name" value="FLAGELLA BASAL BODY P-RING FORMATION PROTEIN FLGA"/>
    <property type="match status" value="1"/>
</dbReference>
<dbReference type="PANTHER" id="PTHR36307:SF1">
    <property type="entry name" value="FLAGELLA BASAL BODY P-RING FORMATION PROTEIN FLGA"/>
    <property type="match status" value="1"/>
</dbReference>